<evidence type="ECO:0000256" key="1">
    <source>
        <dbReference type="ARBA" id="ARBA00004651"/>
    </source>
</evidence>
<evidence type="ECO:0000256" key="5">
    <source>
        <dbReference type="ARBA" id="ARBA00022692"/>
    </source>
</evidence>
<dbReference type="PANTHER" id="PTHR34979">
    <property type="entry name" value="INNER MEMBRANE PROTEIN YGAZ"/>
    <property type="match status" value="1"/>
</dbReference>
<evidence type="ECO:0000313" key="10">
    <source>
        <dbReference type="Proteomes" id="UP000198943"/>
    </source>
</evidence>
<dbReference type="InterPro" id="IPR011606">
    <property type="entry name" value="Brnchd-chn_aa_trnsp_permease"/>
</dbReference>
<evidence type="ECO:0000256" key="2">
    <source>
        <dbReference type="ARBA" id="ARBA00010735"/>
    </source>
</evidence>
<keyword evidence="3" id="KW-0813">Transport</keyword>
<feature type="transmembrane region" description="Helical" evidence="8">
    <location>
        <begin position="12"/>
        <end position="28"/>
    </location>
</feature>
<evidence type="ECO:0000313" key="9">
    <source>
        <dbReference type="EMBL" id="SDC04731.1"/>
    </source>
</evidence>
<keyword evidence="5 8" id="KW-0812">Transmembrane</keyword>
<comment type="subcellular location">
    <subcellularLocation>
        <location evidence="1">Cell membrane</location>
        <topology evidence="1">Multi-pass membrane protein</topology>
    </subcellularLocation>
</comment>
<feature type="transmembrane region" description="Helical" evidence="8">
    <location>
        <begin position="40"/>
        <end position="59"/>
    </location>
</feature>
<name>A0A1G6IE15_9FIRM</name>
<organism evidence="9 10">
    <name type="scientific">Succiniclasticum ruminis</name>
    <dbReference type="NCBI Taxonomy" id="40841"/>
    <lineage>
        <taxon>Bacteria</taxon>
        <taxon>Bacillati</taxon>
        <taxon>Bacillota</taxon>
        <taxon>Negativicutes</taxon>
        <taxon>Acidaminococcales</taxon>
        <taxon>Acidaminococcaceae</taxon>
        <taxon>Succiniclasticum</taxon>
    </lineage>
</organism>
<keyword evidence="4" id="KW-1003">Cell membrane</keyword>
<sequence length="231" mass="25465">MHFNKKVIQRAMPIYIGYLFLGLACGILGQQAHIAPIEAFVMSILAYSGSGQFICIAMLMDNASLFSILVTNFMVSLRYMFFSTAMYPHIKDCSLPYSIIFAQNITDETFAVNLDSFSKDKDWDPQQGLALGFSPCLVWASANFIGCTAAAWLNPPTELVSYILVAMFLGIWSGYLHDTVLLIAGLLGGILSVLLSFVVPFKLHIVLATLIVSVIACWLEVKRSKNEEANS</sequence>
<evidence type="ECO:0000256" key="6">
    <source>
        <dbReference type="ARBA" id="ARBA00022989"/>
    </source>
</evidence>
<comment type="similarity">
    <text evidence="2">Belongs to the AzlC family.</text>
</comment>
<dbReference type="EMBL" id="FMYW01000002">
    <property type="protein sequence ID" value="SDC04731.1"/>
    <property type="molecule type" value="Genomic_DNA"/>
</dbReference>
<dbReference type="GO" id="GO:1903785">
    <property type="term" value="P:L-valine transmembrane transport"/>
    <property type="evidence" value="ECO:0007669"/>
    <property type="project" value="TreeGrafter"/>
</dbReference>
<feature type="transmembrane region" description="Helical" evidence="8">
    <location>
        <begin position="205"/>
        <end position="221"/>
    </location>
</feature>
<dbReference type="Pfam" id="PF03591">
    <property type="entry name" value="AzlC"/>
    <property type="match status" value="1"/>
</dbReference>
<gene>
    <name evidence="9" type="ORF">SAMN04487864_10227</name>
</gene>
<evidence type="ECO:0000256" key="4">
    <source>
        <dbReference type="ARBA" id="ARBA00022475"/>
    </source>
</evidence>
<evidence type="ECO:0000256" key="8">
    <source>
        <dbReference type="SAM" id="Phobius"/>
    </source>
</evidence>
<evidence type="ECO:0000256" key="3">
    <source>
        <dbReference type="ARBA" id="ARBA00022448"/>
    </source>
</evidence>
<feature type="transmembrane region" description="Helical" evidence="8">
    <location>
        <begin position="65"/>
        <end position="81"/>
    </location>
</feature>
<dbReference type="OrthoDB" id="3177005at2"/>
<evidence type="ECO:0000256" key="7">
    <source>
        <dbReference type="ARBA" id="ARBA00023136"/>
    </source>
</evidence>
<keyword evidence="6 8" id="KW-1133">Transmembrane helix</keyword>
<dbReference type="GO" id="GO:0005886">
    <property type="term" value="C:plasma membrane"/>
    <property type="evidence" value="ECO:0007669"/>
    <property type="project" value="UniProtKB-SubCell"/>
</dbReference>
<accession>A0A1G6IE15</accession>
<keyword evidence="7 8" id="KW-0472">Membrane</keyword>
<feature type="transmembrane region" description="Helical" evidence="8">
    <location>
        <begin position="129"/>
        <end position="153"/>
    </location>
</feature>
<feature type="transmembrane region" description="Helical" evidence="8">
    <location>
        <begin position="159"/>
        <end position="175"/>
    </location>
</feature>
<dbReference type="PROSITE" id="PS51257">
    <property type="entry name" value="PROKAR_LIPOPROTEIN"/>
    <property type="match status" value="1"/>
</dbReference>
<dbReference type="PANTHER" id="PTHR34979:SF1">
    <property type="entry name" value="INNER MEMBRANE PROTEIN YGAZ"/>
    <property type="match status" value="1"/>
</dbReference>
<dbReference type="RefSeq" id="WP_093729212.1">
    <property type="nucleotide sequence ID" value="NZ_FMYW01000002.1"/>
</dbReference>
<dbReference type="Proteomes" id="UP000198943">
    <property type="component" value="Unassembled WGS sequence"/>
</dbReference>
<proteinExistence type="inferred from homology"/>
<keyword evidence="10" id="KW-1185">Reference proteome</keyword>
<dbReference type="AlphaFoldDB" id="A0A1G6IE15"/>
<reference evidence="10" key="1">
    <citation type="submission" date="2016-10" db="EMBL/GenBank/DDBJ databases">
        <authorList>
            <person name="Varghese N."/>
            <person name="Submissions S."/>
        </authorList>
    </citation>
    <scope>NUCLEOTIDE SEQUENCE [LARGE SCALE GENOMIC DNA]</scope>
    <source>
        <strain evidence="10">DSM 11005</strain>
    </source>
</reference>
<protein>
    <submittedName>
        <fullName evidence="9">4-azaleucine resistance probable transporter AzlC</fullName>
    </submittedName>
</protein>